<evidence type="ECO:0000256" key="6">
    <source>
        <dbReference type="ARBA" id="ARBA00022822"/>
    </source>
</evidence>
<dbReference type="EMBL" id="BARS01037108">
    <property type="protein sequence ID" value="GAG22533.1"/>
    <property type="molecule type" value="Genomic_DNA"/>
</dbReference>
<dbReference type="InterPro" id="IPR001468">
    <property type="entry name" value="Indole-3-GlycerolPSynthase_CS"/>
</dbReference>
<dbReference type="AlphaFoldDB" id="X0WDA0"/>
<dbReference type="EC" id="4.1.1.48" evidence="3"/>
<gene>
    <name evidence="10" type="ORF">S01H1_56933</name>
</gene>
<evidence type="ECO:0000256" key="3">
    <source>
        <dbReference type="ARBA" id="ARBA00012362"/>
    </source>
</evidence>
<evidence type="ECO:0000256" key="5">
    <source>
        <dbReference type="ARBA" id="ARBA00022793"/>
    </source>
</evidence>
<keyword evidence="4" id="KW-0028">Amino-acid biosynthesis</keyword>
<dbReference type="InterPro" id="IPR045186">
    <property type="entry name" value="Indole-3-glycerol_P_synth"/>
</dbReference>
<dbReference type="GO" id="GO:0004425">
    <property type="term" value="F:indole-3-glycerol-phosphate synthase activity"/>
    <property type="evidence" value="ECO:0007669"/>
    <property type="project" value="UniProtKB-EC"/>
</dbReference>
<evidence type="ECO:0000256" key="7">
    <source>
        <dbReference type="ARBA" id="ARBA00023141"/>
    </source>
</evidence>
<dbReference type="PANTHER" id="PTHR22854:SF2">
    <property type="entry name" value="INDOLE-3-GLYCEROL-PHOSPHATE SYNTHASE"/>
    <property type="match status" value="1"/>
</dbReference>
<comment type="pathway">
    <text evidence="2">Amino-acid biosynthesis; L-tryptophan biosynthesis; L-tryptophan from chorismate: step 4/5.</text>
</comment>
<dbReference type="GO" id="GO:0004640">
    <property type="term" value="F:phosphoribosylanthranilate isomerase activity"/>
    <property type="evidence" value="ECO:0007669"/>
    <property type="project" value="TreeGrafter"/>
</dbReference>
<evidence type="ECO:0000259" key="9">
    <source>
        <dbReference type="Pfam" id="PF00218"/>
    </source>
</evidence>
<dbReference type="InterPro" id="IPR011060">
    <property type="entry name" value="RibuloseP-bd_barrel"/>
</dbReference>
<evidence type="ECO:0000256" key="4">
    <source>
        <dbReference type="ARBA" id="ARBA00022605"/>
    </source>
</evidence>
<name>X0WDA0_9ZZZZ</name>
<evidence type="ECO:0000256" key="1">
    <source>
        <dbReference type="ARBA" id="ARBA00001633"/>
    </source>
</evidence>
<organism evidence="10">
    <name type="scientific">marine sediment metagenome</name>
    <dbReference type="NCBI Taxonomy" id="412755"/>
    <lineage>
        <taxon>unclassified sequences</taxon>
        <taxon>metagenomes</taxon>
        <taxon>ecological metagenomes</taxon>
    </lineage>
</organism>
<dbReference type="PROSITE" id="PS00614">
    <property type="entry name" value="IGPS"/>
    <property type="match status" value="1"/>
</dbReference>
<proteinExistence type="predicted"/>
<sequence length="98" mass="10736">MLDTILAHKKEEIAPLRVQYRGWEPPADPPARRDFAGALRGSGLSLIAEFKRRSPSRGEIRPDADPAEIALIYEQAGAAAMSVLTDREFFGGTLEDLA</sequence>
<reference evidence="10" key="1">
    <citation type="journal article" date="2014" name="Front. Microbiol.">
        <title>High frequency of phylogenetically diverse reductive dehalogenase-homologous genes in deep subseafloor sedimentary metagenomes.</title>
        <authorList>
            <person name="Kawai M."/>
            <person name="Futagami T."/>
            <person name="Toyoda A."/>
            <person name="Takaki Y."/>
            <person name="Nishi S."/>
            <person name="Hori S."/>
            <person name="Arai W."/>
            <person name="Tsubouchi T."/>
            <person name="Morono Y."/>
            <person name="Uchiyama I."/>
            <person name="Ito T."/>
            <person name="Fujiyama A."/>
            <person name="Inagaki F."/>
            <person name="Takami H."/>
        </authorList>
    </citation>
    <scope>NUCLEOTIDE SEQUENCE</scope>
    <source>
        <strain evidence="10">Expedition CK06-06</strain>
    </source>
</reference>
<evidence type="ECO:0000313" key="10">
    <source>
        <dbReference type="EMBL" id="GAG22533.1"/>
    </source>
</evidence>
<comment type="caution">
    <text evidence="10">The sequence shown here is derived from an EMBL/GenBank/DDBJ whole genome shotgun (WGS) entry which is preliminary data.</text>
</comment>
<feature type="domain" description="Indole-3-glycerol phosphate synthase" evidence="9">
    <location>
        <begin position="2"/>
        <end position="97"/>
    </location>
</feature>
<dbReference type="InterPro" id="IPR013798">
    <property type="entry name" value="Indole-3-glycerol_P_synth_dom"/>
</dbReference>
<dbReference type="Gene3D" id="3.20.20.70">
    <property type="entry name" value="Aldolase class I"/>
    <property type="match status" value="1"/>
</dbReference>
<accession>X0WDA0</accession>
<dbReference type="InterPro" id="IPR013785">
    <property type="entry name" value="Aldolase_TIM"/>
</dbReference>
<evidence type="ECO:0000256" key="8">
    <source>
        <dbReference type="ARBA" id="ARBA00023239"/>
    </source>
</evidence>
<dbReference type="SUPFAM" id="SSF51366">
    <property type="entry name" value="Ribulose-phoshate binding barrel"/>
    <property type="match status" value="1"/>
</dbReference>
<evidence type="ECO:0000256" key="2">
    <source>
        <dbReference type="ARBA" id="ARBA00004696"/>
    </source>
</evidence>
<keyword evidence="5" id="KW-0210">Decarboxylase</keyword>
<keyword evidence="8" id="KW-0456">Lyase</keyword>
<keyword evidence="6" id="KW-0822">Tryptophan biosynthesis</keyword>
<comment type="catalytic activity">
    <reaction evidence="1">
        <text>1-(2-carboxyphenylamino)-1-deoxy-D-ribulose 5-phosphate + H(+) = (1S,2R)-1-C-(indol-3-yl)glycerol 3-phosphate + CO2 + H2O</text>
        <dbReference type="Rhea" id="RHEA:23476"/>
        <dbReference type="ChEBI" id="CHEBI:15377"/>
        <dbReference type="ChEBI" id="CHEBI:15378"/>
        <dbReference type="ChEBI" id="CHEBI:16526"/>
        <dbReference type="ChEBI" id="CHEBI:58613"/>
        <dbReference type="ChEBI" id="CHEBI:58866"/>
        <dbReference type="EC" id="4.1.1.48"/>
    </reaction>
</comment>
<dbReference type="UniPathway" id="UPA00035">
    <property type="reaction ID" value="UER00043"/>
</dbReference>
<dbReference type="GO" id="GO:0000162">
    <property type="term" value="P:L-tryptophan biosynthetic process"/>
    <property type="evidence" value="ECO:0007669"/>
    <property type="project" value="UniProtKB-UniPathway"/>
</dbReference>
<keyword evidence="7" id="KW-0057">Aromatic amino acid biosynthesis</keyword>
<dbReference type="Pfam" id="PF00218">
    <property type="entry name" value="IGPS"/>
    <property type="match status" value="1"/>
</dbReference>
<dbReference type="PANTHER" id="PTHR22854">
    <property type="entry name" value="TRYPTOPHAN BIOSYNTHESIS PROTEIN"/>
    <property type="match status" value="1"/>
</dbReference>
<protein>
    <recommendedName>
        <fullName evidence="3">indole-3-glycerol-phosphate synthase</fullName>
        <ecNumber evidence="3">4.1.1.48</ecNumber>
    </recommendedName>
</protein>
<feature type="non-terminal residue" evidence="10">
    <location>
        <position position="98"/>
    </location>
</feature>